<feature type="transmembrane region" description="Helical" evidence="1">
    <location>
        <begin position="37"/>
        <end position="58"/>
    </location>
</feature>
<accession>A0A5C5WWP5</accession>
<dbReference type="RefSeq" id="WP_146514585.1">
    <property type="nucleotide sequence ID" value="NZ_SJPI01000001.1"/>
</dbReference>
<protein>
    <submittedName>
        <fullName evidence="2">Uncharacterized protein</fullName>
    </submittedName>
</protein>
<organism evidence="2 3">
    <name type="scientific">Rubripirellula amarantea</name>
    <dbReference type="NCBI Taxonomy" id="2527999"/>
    <lineage>
        <taxon>Bacteria</taxon>
        <taxon>Pseudomonadati</taxon>
        <taxon>Planctomycetota</taxon>
        <taxon>Planctomycetia</taxon>
        <taxon>Pirellulales</taxon>
        <taxon>Pirellulaceae</taxon>
        <taxon>Rubripirellula</taxon>
    </lineage>
</organism>
<evidence type="ECO:0000313" key="2">
    <source>
        <dbReference type="EMBL" id="TWT54561.1"/>
    </source>
</evidence>
<dbReference type="Proteomes" id="UP000316598">
    <property type="component" value="Unassembled WGS sequence"/>
</dbReference>
<evidence type="ECO:0000313" key="3">
    <source>
        <dbReference type="Proteomes" id="UP000316598"/>
    </source>
</evidence>
<keyword evidence="1" id="KW-0812">Transmembrane</keyword>
<dbReference type="EMBL" id="SJPI01000001">
    <property type="protein sequence ID" value="TWT54561.1"/>
    <property type="molecule type" value="Genomic_DNA"/>
</dbReference>
<name>A0A5C5WWP5_9BACT</name>
<keyword evidence="1" id="KW-1133">Transmembrane helix</keyword>
<proteinExistence type="predicted"/>
<evidence type="ECO:0000256" key="1">
    <source>
        <dbReference type="SAM" id="Phobius"/>
    </source>
</evidence>
<gene>
    <name evidence="2" type="ORF">Pla22_22100</name>
</gene>
<comment type="caution">
    <text evidence="2">The sequence shown here is derived from an EMBL/GenBank/DDBJ whole genome shotgun (WGS) entry which is preliminary data.</text>
</comment>
<sequence length="141" mass="16013">MNITNSLTSLSFPLAETHLAEVTQQYREDTSIVDTSIWWFMLIPVAAIAIPIFLHWFVNRTPAIVNTPLGMLHELCKVHRLNKRERLLLESVAEELGMQQPAVLFAEAKIFTDATEQASGKMGFDQKQKTTIAILKRKLFS</sequence>
<dbReference type="OrthoDB" id="291086at2"/>
<dbReference type="AlphaFoldDB" id="A0A5C5WWP5"/>
<keyword evidence="1" id="KW-0472">Membrane</keyword>
<reference evidence="2 3" key="1">
    <citation type="submission" date="2019-02" db="EMBL/GenBank/DDBJ databases">
        <title>Deep-cultivation of Planctomycetes and their phenomic and genomic characterization uncovers novel biology.</title>
        <authorList>
            <person name="Wiegand S."/>
            <person name="Jogler M."/>
            <person name="Boedeker C."/>
            <person name="Pinto D."/>
            <person name="Vollmers J."/>
            <person name="Rivas-Marin E."/>
            <person name="Kohn T."/>
            <person name="Peeters S.H."/>
            <person name="Heuer A."/>
            <person name="Rast P."/>
            <person name="Oberbeckmann S."/>
            <person name="Bunk B."/>
            <person name="Jeske O."/>
            <person name="Meyerdierks A."/>
            <person name="Storesund J.E."/>
            <person name="Kallscheuer N."/>
            <person name="Luecker S."/>
            <person name="Lage O.M."/>
            <person name="Pohl T."/>
            <person name="Merkel B.J."/>
            <person name="Hornburger P."/>
            <person name="Mueller R.-W."/>
            <person name="Bruemmer F."/>
            <person name="Labrenz M."/>
            <person name="Spormann A.M."/>
            <person name="Op Den Camp H."/>
            <person name="Overmann J."/>
            <person name="Amann R."/>
            <person name="Jetten M.S.M."/>
            <person name="Mascher T."/>
            <person name="Medema M.H."/>
            <person name="Devos D.P."/>
            <person name="Kaster A.-K."/>
            <person name="Ovreas L."/>
            <person name="Rohde M."/>
            <person name="Galperin M.Y."/>
            <person name="Jogler C."/>
        </authorList>
    </citation>
    <scope>NUCLEOTIDE SEQUENCE [LARGE SCALE GENOMIC DNA]</scope>
    <source>
        <strain evidence="2 3">Pla22</strain>
    </source>
</reference>
<keyword evidence="3" id="KW-1185">Reference proteome</keyword>